<comment type="caution">
    <text evidence="3">The sequence shown here is derived from an EMBL/GenBank/DDBJ whole genome shotgun (WGS) entry which is preliminary data.</text>
</comment>
<evidence type="ECO:0000256" key="2">
    <source>
        <dbReference type="SAM" id="Phobius"/>
    </source>
</evidence>
<evidence type="ECO:0000256" key="1">
    <source>
        <dbReference type="SAM" id="MobiDB-lite"/>
    </source>
</evidence>
<keyword evidence="2" id="KW-0472">Membrane</keyword>
<keyword evidence="2" id="KW-0812">Transmembrane</keyword>
<feature type="region of interest" description="Disordered" evidence="1">
    <location>
        <begin position="93"/>
        <end position="128"/>
    </location>
</feature>
<proteinExistence type="predicted"/>
<accession>A0AAD6Z8F7</accession>
<feature type="transmembrane region" description="Helical" evidence="2">
    <location>
        <begin position="21"/>
        <end position="50"/>
    </location>
</feature>
<sequence>MHQLSVRLKIYMSFLYRSAVSLHPGIACIHFVIALGREVLSSSLVIPLAFAVRAPPKLKGTLMRLSMNSLLVVLLALWAAKLGRGQTDGIGIEGVGQKSGKKGKNNGLPLPTNVTSDPGSQVTSSATSISSEYPLRPFSGFWN</sequence>
<organism evidence="3 4">
    <name type="scientific">Mycena albidolilacea</name>
    <dbReference type="NCBI Taxonomy" id="1033008"/>
    <lineage>
        <taxon>Eukaryota</taxon>
        <taxon>Fungi</taxon>
        <taxon>Dikarya</taxon>
        <taxon>Basidiomycota</taxon>
        <taxon>Agaricomycotina</taxon>
        <taxon>Agaricomycetes</taxon>
        <taxon>Agaricomycetidae</taxon>
        <taxon>Agaricales</taxon>
        <taxon>Marasmiineae</taxon>
        <taxon>Mycenaceae</taxon>
        <taxon>Mycena</taxon>
    </lineage>
</organism>
<keyword evidence="2" id="KW-1133">Transmembrane helix</keyword>
<dbReference type="EMBL" id="JARIHO010000074">
    <property type="protein sequence ID" value="KAJ7311699.1"/>
    <property type="molecule type" value="Genomic_DNA"/>
</dbReference>
<evidence type="ECO:0000313" key="4">
    <source>
        <dbReference type="Proteomes" id="UP001218218"/>
    </source>
</evidence>
<keyword evidence="4" id="KW-1185">Reference proteome</keyword>
<evidence type="ECO:0000313" key="3">
    <source>
        <dbReference type="EMBL" id="KAJ7311699.1"/>
    </source>
</evidence>
<gene>
    <name evidence="3" type="ORF">DFH08DRAFT_449458</name>
</gene>
<protein>
    <submittedName>
        <fullName evidence="3">Uncharacterized protein</fullName>
    </submittedName>
</protein>
<reference evidence="3" key="1">
    <citation type="submission" date="2023-03" db="EMBL/GenBank/DDBJ databases">
        <title>Massive genome expansion in bonnet fungi (Mycena s.s.) driven by repeated elements and novel gene families across ecological guilds.</title>
        <authorList>
            <consortium name="Lawrence Berkeley National Laboratory"/>
            <person name="Harder C.B."/>
            <person name="Miyauchi S."/>
            <person name="Viragh M."/>
            <person name="Kuo A."/>
            <person name="Thoen E."/>
            <person name="Andreopoulos B."/>
            <person name="Lu D."/>
            <person name="Skrede I."/>
            <person name="Drula E."/>
            <person name="Henrissat B."/>
            <person name="Morin E."/>
            <person name="Kohler A."/>
            <person name="Barry K."/>
            <person name="LaButti K."/>
            <person name="Morin E."/>
            <person name="Salamov A."/>
            <person name="Lipzen A."/>
            <person name="Mereny Z."/>
            <person name="Hegedus B."/>
            <person name="Baldrian P."/>
            <person name="Stursova M."/>
            <person name="Weitz H."/>
            <person name="Taylor A."/>
            <person name="Grigoriev I.V."/>
            <person name="Nagy L.G."/>
            <person name="Martin F."/>
            <person name="Kauserud H."/>
        </authorList>
    </citation>
    <scope>NUCLEOTIDE SEQUENCE</scope>
    <source>
        <strain evidence="3">CBHHK002</strain>
    </source>
</reference>
<dbReference type="Proteomes" id="UP001218218">
    <property type="component" value="Unassembled WGS sequence"/>
</dbReference>
<name>A0AAD6Z8F7_9AGAR</name>
<feature type="transmembrane region" description="Helical" evidence="2">
    <location>
        <begin position="62"/>
        <end position="80"/>
    </location>
</feature>
<dbReference type="AlphaFoldDB" id="A0AAD6Z8F7"/>